<organism evidence="1 2">
    <name type="scientific">Mycobacterium marinum</name>
    <dbReference type="NCBI Taxonomy" id="1781"/>
    <lineage>
        <taxon>Bacteria</taxon>
        <taxon>Bacillati</taxon>
        <taxon>Actinomycetota</taxon>
        <taxon>Actinomycetes</taxon>
        <taxon>Mycobacteriales</taxon>
        <taxon>Mycobacteriaceae</taxon>
        <taxon>Mycobacterium</taxon>
        <taxon>Mycobacterium ulcerans group</taxon>
    </lineage>
</organism>
<dbReference type="RefSeq" id="WP_012395475.1">
    <property type="nucleotide sequence ID" value="NZ_BQLC01000096.1"/>
</dbReference>
<gene>
    <name evidence="1" type="ORF">DAVIS_02689</name>
</gene>
<comment type="caution">
    <text evidence="1">The sequence shown here is derived from an EMBL/GenBank/DDBJ whole genome shotgun (WGS) entry which is preliminary data.</text>
</comment>
<reference evidence="1 2" key="1">
    <citation type="journal article" date="2018" name="Sci. Rep.">
        <title>Extensive genomic diversity among Mycobacterium marinum strains revealed by whole genome sequencing.</title>
        <authorList>
            <person name="Das S."/>
            <person name="Pettersson B.M."/>
            <person name="Behra P.R."/>
            <person name="Mallick A."/>
            <person name="Cheramie M."/>
            <person name="Ramesh M."/>
            <person name="Shirreff L."/>
            <person name="DuCote T."/>
            <person name="Dasgupta S."/>
            <person name="Ennis D.G."/>
            <person name="Kirsebom L.A."/>
        </authorList>
    </citation>
    <scope>NUCLEOTIDE SEQUENCE [LARGE SCALE GENOMIC DNA]</scope>
    <source>
        <strain evidence="1 2">Davis1</strain>
    </source>
</reference>
<dbReference type="OMA" id="RRTIRWI"/>
<dbReference type="AlphaFoldDB" id="A0A2Z5YIX7"/>
<evidence type="ECO:0000313" key="2">
    <source>
        <dbReference type="Proteomes" id="UP000257451"/>
    </source>
</evidence>
<dbReference type="EMBL" id="PEDF01000080">
    <property type="protein sequence ID" value="RFZ41420.1"/>
    <property type="molecule type" value="Genomic_DNA"/>
</dbReference>
<evidence type="ECO:0000313" key="1">
    <source>
        <dbReference type="EMBL" id="RFZ41420.1"/>
    </source>
</evidence>
<accession>A0A2Z5YIX7</accession>
<name>A0A2Z5YIX7_MYCMR</name>
<protein>
    <submittedName>
        <fullName evidence="1">Uncharacterized protein</fullName>
    </submittedName>
</protein>
<dbReference type="Proteomes" id="UP000257451">
    <property type="component" value="Unassembled WGS sequence"/>
</dbReference>
<sequence length="136" mass="15322">MNWQELAPTIITCAGVVLAAAVGGWFGHLTAKKNAESTNRDAFTRAYEAASLNWARYTDAVQKWCESQSVELSKLSERQEKTDLALQAEILARHKAERLYAVAIIYLRRIASWFAEHWPGEEMPPPPPELEPDLDP</sequence>
<proteinExistence type="predicted"/>